<dbReference type="Pfam" id="PF09382">
    <property type="entry name" value="RQC"/>
    <property type="match status" value="1"/>
</dbReference>
<dbReference type="InterPro" id="IPR036388">
    <property type="entry name" value="WH-like_DNA-bd_sf"/>
</dbReference>
<keyword evidence="14" id="KW-0413">Isomerase</keyword>
<dbReference type="SMART" id="SM00490">
    <property type="entry name" value="HELICc"/>
    <property type="match status" value="1"/>
</dbReference>
<feature type="domain" description="Helicase C-terminal" evidence="19">
    <location>
        <begin position="231"/>
        <end position="376"/>
    </location>
</feature>
<feature type="domain" description="HRDC" evidence="17">
    <location>
        <begin position="536"/>
        <end position="613"/>
    </location>
</feature>
<dbReference type="Proteomes" id="UP000254069">
    <property type="component" value="Unassembled WGS sequence"/>
</dbReference>
<evidence type="ECO:0000256" key="3">
    <source>
        <dbReference type="ARBA" id="ARBA00005446"/>
    </source>
</evidence>
<dbReference type="FunFam" id="3.40.50.300:FF:000296">
    <property type="entry name" value="ATP-dependent DNA helicase RecQ"/>
    <property type="match status" value="1"/>
</dbReference>
<dbReference type="GO" id="GO:0046872">
    <property type="term" value="F:metal ion binding"/>
    <property type="evidence" value="ECO:0007669"/>
    <property type="project" value="UniProtKB-KW"/>
</dbReference>
<comment type="catalytic activity">
    <reaction evidence="15">
        <text>Couples ATP hydrolysis with the unwinding of duplex DNA by translocating in the 3'-5' direction.</text>
        <dbReference type="EC" id="5.6.2.4"/>
    </reaction>
</comment>
<evidence type="ECO:0000256" key="10">
    <source>
        <dbReference type="ARBA" id="ARBA00022840"/>
    </source>
</evidence>
<dbReference type="FunFam" id="3.40.50.300:FF:000156">
    <property type="entry name" value="ATP-dependent DNA helicase recQ"/>
    <property type="match status" value="1"/>
</dbReference>
<keyword evidence="4" id="KW-0479">Metal-binding</keyword>
<dbReference type="InterPro" id="IPR001650">
    <property type="entry name" value="Helicase_C-like"/>
</dbReference>
<keyword evidence="8 20" id="KW-0347">Helicase</keyword>
<dbReference type="FunFam" id="1.10.10.10:FF:000175">
    <property type="entry name" value="ATP-dependent DNA helicase RecQ"/>
    <property type="match status" value="1"/>
</dbReference>
<keyword evidence="11" id="KW-0238">DNA-binding</keyword>
<dbReference type="NCBIfam" id="TIGR01389">
    <property type="entry name" value="recQ"/>
    <property type="match status" value="1"/>
</dbReference>
<evidence type="ECO:0000256" key="15">
    <source>
        <dbReference type="ARBA" id="ARBA00034617"/>
    </source>
</evidence>
<dbReference type="PROSITE" id="PS51194">
    <property type="entry name" value="HELICASE_CTER"/>
    <property type="match status" value="1"/>
</dbReference>
<evidence type="ECO:0000256" key="11">
    <source>
        <dbReference type="ARBA" id="ARBA00023125"/>
    </source>
</evidence>
<dbReference type="GO" id="GO:0009432">
    <property type="term" value="P:SOS response"/>
    <property type="evidence" value="ECO:0007669"/>
    <property type="project" value="UniProtKB-UniRule"/>
</dbReference>
<dbReference type="Pfam" id="PF16124">
    <property type="entry name" value="RecQ_Zn_bind"/>
    <property type="match status" value="1"/>
</dbReference>
<evidence type="ECO:0000256" key="4">
    <source>
        <dbReference type="ARBA" id="ARBA00022723"/>
    </source>
</evidence>
<dbReference type="GO" id="GO:0016787">
    <property type="term" value="F:hydrolase activity"/>
    <property type="evidence" value="ECO:0007669"/>
    <property type="project" value="UniProtKB-KW"/>
</dbReference>
<dbReference type="SUPFAM" id="SSF47819">
    <property type="entry name" value="HRDC-like"/>
    <property type="match status" value="1"/>
</dbReference>
<reference evidence="20 21" key="1">
    <citation type="submission" date="2018-06" db="EMBL/GenBank/DDBJ databases">
        <authorList>
            <consortium name="Pathogen Informatics"/>
            <person name="Doyle S."/>
        </authorList>
    </citation>
    <scope>NUCLEOTIDE SEQUENCE [LARGE SCALE GENOMIC DNA]</scope>
    <source>
        <strain evidence="20 21">NCTC10738</strain>
    </source>
</reference>
<dbReference type="CDD" id="cd18794">
    <property type="entry name" value="SF2_C_RecQ"/>
    <property type="match status" value="1"/>
</dbReference>
<evidence type="ECO:0000256" key="6">
    <source>
        <dbReference type="ARBA" id="ARBA00022763"/>
    </source>
</evidence>
<dbReference type="CDD" id="cd17920">
    <property type="entry name" value="DEXHc_RecQ"/>
    <property type="match status" value="1"/>
</dbReference>
<dbReference type="InterPro" id="IPR002121">
    <property type="entry name" value="HRDC_dom"/>
</dbReference>
<proteinExistence type="inferred from homology"/>
<dbReference type="FunFam" id="1.10.150.80:FF:000002">
    <property type="entry name" value="ATP-dependent DNA helicase RecQ"/>
    <property type="match status" value="1"/>
</dbReference>
<dbReference type="InterPro" id="IPR032284">
    <property type="entry name" value="RecQ_Zn-bd"/>
</dbReference>
<dbReference type="PROSITE" id="PS50967">
    <property type="entry name" value="HRDC"/>
    <property type="match status" value="1"/>
</dbReference>
<dbReference type="Pfam" id="PF00270">
    <property type="entry name" value="DEAD"/>
    <property type="match status" value="1"/>
</dbReference>
<dbReference type="InterPro" id="IPR004589">
    <property type="entry name" value="DNA_helicase_ATP-dep_RecQ"/>
</dbReference>
<dbReference type="AlphaFoldDB" id="A0A379Z944"/>
<dbReference type="Pfam" id="PF00570">
    <property type="entry name" value="HRDC"/>
    <property type="match status" value="1"/>
</dbReference>
<dbReference type="EMBL" id="UGYO01000001">
    <property type="protein sequence ID" value="SUI57359.1"/>
    <property type="molecule type" value="Genomic_DNA"/>
</dbReference>
<dbReference type="Gene3D" id="1.10.10.10">
    <property type="entry name" value="Winged helix-like DNA-binding domain superfamily/Winged helix DNA-binding domain"/>
    <property type="match status" value="1"/>
</dbReference>
<dbReference type="Pfam" id="PF00271">
    <property type="entry name" value="Helicase_C"/>
    <property type="match status" value="1"/>
</dbReference>
<evidence type="ECO:0000256" key="8">
    <source>
        <dbReference type="ARBA" id="ARBA00022806"/>
    </source>
</evidence>
<evidence type="ECO:0000313" key="21">
    <source>
        <dbReference type="Proteomes" id="UP000254069"/>
    </source>
</evidence>
<evidence type="ECO:0000256" key="5">
    <source>
        <dbReference type="ARBA" id="ARBA00022741"/>
    </source>
</evidence>
<comment type="cofactor">
    <cofactor evidence="1">
        <name>Mg(2+)</name>
        <dbReference type="ChEBI" id="CHEBI:18420"/>
    </cofactor>
</comment>
<evidence type="ECO:0000259" key="19">
    <source>
        <dbReference type="PROSITE" id="PS51194"/>
    </source>
</evidence>
<dbReference type="EC" id="5.6.2.4" evidence="16"/>
<accession>A0A379Z944</accession>
<dbReference type="InterPro" id="IPR014001">
    <property type="entry name" value="Helicase_ATP-bd"/>
</dbReference>
<keyword evidence="13" id="KW-0234">DNA repair</keyword>
<dbReference type="GO" id="GO:0006310">
    <property type="term" value="P:DNA recombination"/>
    <property type="evidence" value="ECO:0007669"/>
    <property type="project" value="UniProtKB-UniRule"/>
</dbReference>
<dbReference type="PANTHER" id="PTHR13710">
    <property type="entry name" value="DNA HELICASE RECQ FAMILY MEMBER"/>
    <property type="match status" value="1"/>
</dbReference>
<sequence>MDQPLNIAPESLNHPQDPMQQALQQVFGYRTFREGQRQVIERVMAGEDCMVIMPTGGGKSLCYQLPALLMPGLTLVVSPLISLMKDQVDSLLQTGVNAAYLNSSLPREQSLKVLRQLHQGEIRLLYVSPERLLQHEFIERLQSLQLSMFAVDEAHCISQWGHDFRPEYAQLGRLKQLFPGVPVMAMTATADKATRDDICQRLNIAPYVLLSSFDRPNIRYTVAEKLNAANQLRQFIAAQNGAAGIVYCSSRRRVDEVAERLRLQGYAAEGYHAGMSGDERASVQDRFLKEQLDIVVATVAFGMGINKSNVRFVVHYDLPKSIEAYYQETGRAGRDGLEAEAFMLFEPADIGRVRHLIEQGEPGPQQQVELHKLNTMAAFAEAQTCRRQVLLHYFDEPALEPCGNCDICLDPPKRYNGTEDAQKVLSCIYRLGQKFGMNQLIEVLRGSKSAAVVDRGHDKLSTWGVGKDKSHEHWLSVTRQLIHLGLASQDITRGSSIRLNPAARPVLRGEVALMLAEPRIDLHVTRRRNVSSKAPLNYDRKLFARLKQLRRSIAEEQDVPPYLVFNDATLAEMAAILPTSQGEMLAVNGVGERKLARFGDQFLDEIEAYLAGD</sequence>
<evidence type="ECO:0000256" key="16">
    <source>
        <dbReference type="NCBIfam" id="TIGR01389"/>
    </source>
</evidence>
<evidence type="ECO:0000256" key="7">
    <source>
        <dbReference type="ARBA" id="ARBA00022801"/>
    </source>
</evidence>
<keyword evidence="10" id="KW-0067">ATP-binding</keyword>
<evidence type="ECO:0000256" key="13">
    <source>
        <dbReference type="ARBA" id="ARBA00023204"/>
    </source>
</evidence>
<gene>
    <name evidence="20" type="primary">recQ</name>
    <name evidence="20" type="ORF">NCTC10738_01244</name>
</gene>
<dbReference type="PANTHER" id="PTHR13710:SF105">
    <property type="entry name" value="ATP-DEPENDENT DNA HELICASE Q1"/>
    <property type="match status" value="1"/>
</dbReference>
<dbReference type="GO" id="GO:0043590">
    <property type="term" value="C:bacterial nucleoid"/>
    <property type="evidence" value="ECO:0007669"/>
    <property type="project" value="TreeGrafter"/>
</dbReference>
<evidence type="ECO:0000313" key="20">
    <source>
        <dbReference type="EMBL" id="SUI57359.1"/>
    </source>
</evidence>
<dbReference type="GO" id="GO:0005524">
    <property type="term" value="F:ATP binding"/>
    <property type="evidence" value="ECO:0007669"/>
    <property type="project" value="UniProtKB-KW"/>
</dbReference>
<evidence type="ECO:0000256" key="1">
    <source>
        <dbReference type="ARBA" id="ARBA00001946"/>
    </source>
</evidence>
<dbReference type="SUPFAM" id="SSF52540">
    <property type="entry name" value="P-loop containing nucleoside triphosphate hydrolases"/>
    <property type="match status" value="2"/>
</dbReference>
<dbReference type="InterPro" id="IPR044876">
    <property type="entry name" value="HRDC_dom_sf"/>
</dbReference>
<dbReference type="GO" id="GO:0009378">
    <property type="term" value="F:four-way junction helicase activity"/>
    <property type="evidence" value="ECO:0007669"/>
    <property type="project" value="TreeGrafter"/>
</dbReference>
<dbReference type="GO" id="GO:0006260">
    <property type="term" value="P:DNA replication"/>
    <property type="evidence" value="ECO:0007669"/>
    <property type="project" value="InterPro"/>
</dbReference>
<name>A0A379Z944_9GAMM</name>
<dbReference type="InterPro" id="IPR011545">
    <property type="entry name" value="DEAD/DEAH_box_helicase_dom"/>
</dbReference>
<dbReference type="GO" id="GO:0043138">
    <property type="term" value="F:3'-5' DNA helicase activity"/>
    <property type="evidence" value="ECO:0007669"/>
    <property type="project" value="UniProtKB-EC"/>
</dbReference>
<feature type="domain" description="Helicase ATP-binding" evidence="18">
    <location>
        <begin position="40"/>
        <end position="208"/>
    </location>
</feature>
<keyword evidence="7 20" id="KW-0378">Hydrolase</keyword>
<comment type="similarity">
    <text evidence="3">Belongs to the helicase family. RecQ subfamily.</text>
</comment>
<dbReference type="GO" id="GO:0005737">
    <property type="term" value="C:cytoplasm"/>
    <property type="evidence" value="ECO:0007669"/>
    <property type="project" value="TreeGrafter"/>
</dbReference>
<keyword evidence="12" id="KW-0233">DNA recombination</keyword>
<keyword evidence="21" id="KW-1185">Reference proteome</keyword>
<evidence type="ECO:0000256" key="2">
    <source>
        <dbReference type="ARBA" id="ARBA00001947"/>
    </source>
</evidence>
<evidence type="ECO:0000256" key="9">
    <source>
        <dbReference type="ARBA" id="ARBA00022833"/>
    </source>
</evidence>
<evidence type="ECO:0000256" key="14">
    <source>
        <dbReference type="ARBA" id="ARBA00023235"/>
    </source>
</evidence>
<dbReference type="Gene3D" id="1.10.150.80">
    <property type="entry name" value="HRDC domain"/>
    <property type="match status" value="1"/>
</dbReference>
<dbReference type="SMART" id="SM00956">
    <property type="entry name" value="RQC"/>
    <property type="match status" value="1"/>
</dbReference>
<keyword evidence="5" id="KW-0547">Nucleotide-binding</keyword>
<protein>
    <recommendedName>
        <fullName evidence="16">DNA helicase RecQ</fullName>
        <ecNumber evidence="16">5.6.2.4</ecNumber>
    </recommendedName>
</protein>
<dbReference type="Gene3D" id="3.40.50.300">
    <property type="entry name" value="P-loop containing nucleotide triphosphate hydrolases"/>
    <property type="match status" value="2"/>
</dbReference>
<dbReference type="SMART" id="SM00487">
    <property type="entry name" value="DEXDc"/>
    <property type="match status" value="1"/>
</dbReference>
<dbReference type="InterPro" id="IPR018982">
    <property type="entry name" value="RQC_domain"/>
</dbReference>
<dbReference type="GO" id="GO:0003677">
    <property type="term" value="F:DNA binding"/>
    <property type="evidence" value="ECO:0007669"/>
    <property type="project" value="UniProtKB-KW"/>
</dbReference>
<evidence type="ECO:0000256" key="12">
    <source>
        <dbReference type="ARBA" id="ARBA00023172"/>
    </source>
</evidence>
<dbReference type="InterPro" id="IPR006293">
    <property type="entry name" value="DNA_helicase_ATP-dep_RecQ_bac"/>
</dbReference>
<dbReference type="NCBIfam" id="TIGR00614">
    <property type="entry name" value="recQ_fam"/>
    <property type="match status" value="1"/>
</dbReference>
<dbReference type="GO" id="GO:0030894">
    <property type="term" value="C:replisome"/>
    <property type="evidence" value="ECO:0007669"/>
    <property type="project" value="TreeGrafter"/>
</dbReference>
<dbReference type="InterPro" id="IPR010997">
    <property type="entry name" value="HRDC-like_sf"/>
</dbReference>
<evidence type="ECO:0000259" key="18">
    <source>
        <dbReference type="PROSITE" id="PS51192"/>
    </source>
</evidence>
<comment type="cofactor">
    <cofactor evidence="2">
        <name>Zn(2+)</name>
        <dbReference type="ChEBI" id="CHEBI:29105"/>
    </cofactor>
</comment>
<dbReference type="GO" id="GO:0006281">
    <property type="term" value="P:DNA repair"/>
    <property type="evidence" value="ECO:0007669"/>
    <property type="project" value="UniProtKB-KW"/>
</dbReference>
<dbReference type="SMART" id="SM00341">
    <property type="entry name" value="HRDC"/>
    <property type="match status" value="1"/>
</dbReference>
<evidence type="ECO:0000259" key="17">
    <source>
        <dbReference type="PROSITE" id="PS50967"/>
    </source>
</evidence>
<dbReference type="InterPro" id="IPR027417">
    <property type="entry name" value="P-loop_NTPase"/>
</dbReference>
<keyword evidence="9" id="KW-0862">Zinc</keyword>
<organism evidence="20 21">
    <name type="scientific">Shewanella algae</name>
    <dbReference type="NCBI Taxonomy" id="38313"/>
    <lineage>
        <taxon>Bacteria</taxon>
        <taxon>Pseudomonadati</taxon>
        <taxon>Pseudomonadota</taxon>
        <taxon>Gammaproteobacteria</taxon>
        <taxon>Alteromonadales</taxon>
        <taxon>Shewanellaceae</taxon>
        <taxon>Shewanella</taxon>
    </lineage>
</organism>
<dbReference type="PROSITE" id="PS51192">
    <property type="entry name" value="HELICASE_ATP_BIND_1"/>
    <property type="match status" value="1"/>
</dbReference>
<keyword evidence="6" id="KW-0227">DNA damage</keyword>